<feature type="compositionally biased region" description="Low complexity" evidence="1">
    <location>
        <begin position="14"/>
        <end position="26"/>
    </location>
</feature>
<gene>
    <name evidence="2" type="ORF">GGU10DRAFT_380718</name>
</gene>
<feature type="region of interest" description="Disordered" evidence="1">
    <location>
        <begin position="1"/>
        <end position="52"/>
    </location>
</feature>
<feature type="compositionally biased region" description="Polar residues" evidence="1">
    <location>
        <begin position="32"/>
        <end position="52"/>
    </location>
</feature>
<keyword evidence="3" id="KW-1185">Reference proteome</keyword>
<feature type="compositionally biased region" description="Acidic residues" evidence="1">
    <location>
        <begin position="427"/>
        <end position="441"/>
    </location>
</feature>
<organism evidence="2 3">
    <name type="scientific">Lentinula aff. detonsa</name>
    <dbReference type="NCBI Taxonomy" id="2804958"/>
    <lineage>
        <taxon>Eukaryota</taxon>
        <taxon>Fungi</taxon>
        <taxon>Dikarya</taxon>
        <taxon>Basidiomycota</taxon>
        <taxon>Agaricomycotina</taxon>
        <taxon>Agaricomycetes</taxon>
        <taxon>Agaricomycetidae</taxon>
        <taxon>Agaricales</taxon>
        <taxon>Marasmiineae</taxon>
        <taxon>Omphalotaceae</taxon>
        <taxon>Lentinula</taxon>
    </lineage>
</organism>
<dbReference type="EMBL" id="MU793765">
    <property type="protein sequence ID" value="KAJ3780373.1"/>
    <property type="molecule type" value="Genomic_DNA"/>
</dbReference>
<feature type="compositionally biased region" description="Basic residues" evidence="1">
    <location>
        <begin position="408"/>
        <end position="423"/>
    </location>
</feature>
<accession>A0AA38KBM2</accession>
<evidence type="ECO:0000313" key="3">
    <source>
        <dbReference type="Proteomes" id="UP001163798"/>
    </source>
</evidence>
<evidence type="ECO:0000313" key="2">
    <source>
        <dbReference type="EMBL" id="KAJ3780373.1"/>
    </source>
</evidence>
<comment type="caution">
    <text evidence="2">The sequence shown here is derived from an EMBL/GenBank/DDBJ whole genome shotgun (WGS) entry which is preliminary data.</text>
</comment>
<sequence>MSLASRLQARRTQSASPASFSSPDPDCGVLRQTENLPQPGSTPLSLPQTSLFSDNMFDGHGAGLGEVNISAMSSSFKGGSMWPNSSASFDPMFGEMGNGTGTGTASNAGFISAQTVSMDLSPAFIAQLKIKSQHLPPAAKAALETYLSAPSLAERLALHYIQNLSIENSLQQQAENQEANWAVSPTLKKTIAKFAKAYMLSSTARYYIKCSPERIIVSAMRSTGVKNLPSEDDVSGCDILKSAASRALVTVRSQIKDTIVSTSEHAKGSDQLPADKCDLGSLAELLVSNLKEIPVSLALMQRLAVMRDVLSNHPDLISDNARGFWPQVDIEMAGIYGAGLETPRGQQDILSDLHLVYQIDTETHGPPKVSPANIGDPKFHWPKYVQNINSLALKATITITDDTNEKRGMKRKNGFRQGGRAHKSLANEDDDDGEDDESVKD</sequence>
<dbReference type="Proteomes" id="UP001163798">
    <property type="component" value="Unassembled WGS sequence"/>
</dbReference>
<feature type="region of interest" description="Disordered" evidence="1">
    <location>
        <begin position="404"/>
        <end position="441"/>
    </location>
</feature>
<protein>
    <submittedName>
        <fullName evidence="2">Uncharacterized protein</fullName>
    </submittedName>
</protein>
<proteinExistence type="predicted"/>
<name>A0AA38KBM2_9AGAR</name>
<reference evidence="2" key="1">
    <citation type="submission" date="2022-08" db="EMBL/GenBank/DDBJ databases">
        <authorList>
            <consortium name="DOE Joint Genome Institute"/>
            <person name="Min B."/>
            <person name="Riley R."/>
            <person name="Sierra-Patev S."/>
            <person name="Naranjo-Ortiz M."/>
            <person name="Looney B."/>
            <person name="Konkel Z."/>
            <person name="Slot J.C."/>
            <person name="Sakamoto Y."/>
            <person name="Steenwyk J.L."/>
            <person name="Rokas A."/>
            <person name="Carro J."/>
            <person name="Camarero S."/>
            <person name="Ferreira P."/>
            <person name="Molpeceres G."/>
            <person name="Ruiz-Duenas F.J."/>
            <person name="Serrano A."/>
            <person name="Henrissat B."/>
            <person name="Drula E."/>
            <person name="Hughes K.W."/>
            <person name="Mata J.L."/>
            <person name="Ishikawa N.K."/>
            <person name="Vargas-Isla R."/>
            <person name="Ushijima S."/>
            <person name="Smith C.A."/>
            <person name="Ahrendt S."/>
            <person name="Andreopoulos W."/>
            <person name="He G."/>
            <person name="Labutti K."/>
            <person name="Lipzen A."/>
            <person name="Ng V."/>
            <person name="Sandor L."/>
            <person name="Barry K."/>
            <person name="Martinez A.T."/>
            <person name="Xiao Y."/>
            <person name="Gibbons J.G."/>
            <person name="Terashima K."/>
            <person name="Hibbett D.S."/>
            <person name="Grigoriev I.V."/>
        </authorList>
    </citation>
    <scope>NUCLEOTIDE SEQUENCE</scope>
    <source>
        <strain evidence="2">TFB10291</strain>
    </source>
</reference>
<evidence type="ECO:0000256" key="1">
    <source>
        <dbReference type="SAM" id="MobiDB-lite"/>
    </source>
</evidence>
<dbReference type="AlphaFoldDB" id="A0AA38KBM2"/>